<comment type="caution">
    <text evidence="1">The sequence shown here is derived from an EMBL/GenBank/DDBJ whole genome shotgun (WGS) entry which is preliminary data.</text>
</comment>
<organism evidence="1 2">
    <name type="scientific">Trichinella zimbabwensis</name>
    <dbReference type="NCBI Taxonomy" id="268475"/>
    <lineage>
        <taxon>Eukaryota</taxon>
        <taxon>Metazoa</taxon>
        <taxon>Ecdysozoa</taxon>
        <taxon>Nematoda</taxon>
        <taxon>Enoplea</taxon>
        <taxon>Dorylaimia</taxon>
        <taxon>Trichinellida</taxon>
        <taxon>Trichinellidae</taxon>
        <taxon>Trichinella</taxon>
    </lineage>
</organism>
<evidence type="ECO:0000313" key="1">
    <source>
        <dbReference type="EMBL" id="KRY81593.1"/>
    </source>
</evidence>
<keyword evidence="2" id="KW-1185">Reference proteome</keyword>
<evidence type="ECO:0000313" key="2">
    <source>
        <dbReference type="Proteomes" id="UP000055024"/>
    </source>
</evidence>
<sequence length="32" mass="3495">MQLSLTAWKDSSAASIAEQLRVAVCQMGKRKS</sequence>
<name>A0A0V1F5Y8_9BILA</name>
<accession>A0A0V1F5Y8</accession>
<gene>
    <name evidence="1" type="ORF">T11_17922</name>
</gene>
<proteinExistence type="predicted"/>
<protein>
    <submittedName>
        <fullName evidence="1">Uncharacterized protein</fullName>
    </submittedName>
</protein>
<dbReference type="Proteomes" id="UP000055024">
    <property type="component" value="Unassembled WGS sequence"/>
</dbReference>
<dbReference type="EMBL" id="JYDP01006473">
    <property type="protein sequence ID" value="KRY81593.1"/>
    <property type="molecule type" value="Genomic_DNA"/>
</dbReference>
<dbReference type="AlphaFoldDB" id="A0A0V1F5Y8"/>
<reference evidence="1 2" key="1">
    <citation type="submission" date="2015-01" db="EMBL/GenBank/DDBJ databases">
        <title>Evolution of Trichinella species and genotypes.</title>
        <authorList>
            <person name="Korhonen P.K."/>
            <person name="Edoardo P."/>
            <person name="Giuseppe L.R."/>
            <person name="Gasser R.B."/>
        </authorList>
    </citation>
    <scope>NUCLEOTIDE SEQUENCE [LARGE SCALE GENOMIC DNA]</scope>
    <source>
        <strain evidence="1">ISS1029</strain>
    </source>
</reference>